<dbReference type="PRINTS" id="PR00191">
    <property type="entry name" value="FACTINCAPA"/>
</dbReference>
<dbReference type="PANTHER" id="PTHR10653:SF2">
    <property type="entry name" value="F-ACTIN-CAPPING PROTEIN SUBUNIT ALPHA-2"/>
    <property type="match status" value="1"/>
</dbReference>
<dbReference type="GO" id="GO:0051016">
    <property type="term" value="P:barbed-end actin filament capping"/>
    <property type="evidence" value="ECO:0007669"/>
    <property type="project" value="UniProtKB-UniRule"/>
</dbReference>
<dbReference type="AlphaFoldDB" id="A0A9Q1AUM1"/>
<dbReference type="Pfam" id="PF01267">
    <property type="entry name" value="F-actin_cap_A"/>
    <property type="match status" value="1"/>
</dbReference>
<dbReference type="SUPFAM" id="SSF90096">
    <property type="entry name" value="Subunits of heterodimeric actin filament capping protein Capz"/>
    <property type="match status" value="1"/>
</dbReference>
<dbReference type="GO" id="GO:0008290">
    <property type="term" value="C:F-actin capping protein complex"/>
    <property type="evidence" value="ECO:0007669"/>
    <property type="project" value="UniProtKB-UniRule"/>
</dbReference>
<accession>A0A9Q1AUM1</accession>
<comment type="function">
    <text evidence="4">F-actin-capping proteins bind in a Ca(2+)-independent manner to the fast growing ends of actin filaments (barbed end) thereby blocking the exchange of subunits at these ends. Unlike other capping proteins (such as gelsolin and severin), these proteins do not sever actin filaments.</text>
</comment>
<keyword evidence="6" id="KW-1185">Reference proteome</keyword>
<organism evidence="5 6">
    <name type="scientific">Phrynocephalus forsythii</name>
    <dbReference type="NCBI Taxonomy" id="171643"/>
    <lineage>
        <taxon>Eukaryota</taxon>
        <taxon>Metazoa</taxon>
        <taxon>Chordata</taxon>
        <taxon>Craniata</taxon>
        <taxon>Vertebrata</taxon>
        <taxon>Euteleostomi</taxon>
        <taxon>Lepidosauria</taxon>
        <taxon>Squamata</taxon>
        <taxon>Bifurcata</taxon>
        <taxon>Unidentata</taxon>
        <taxon>Episquamata</taxon>
        <taxon>Toxicofera</taxon>
        <taxon>Iguania</taxon>
        <taxon>Acrodonta</taxon>
        <taxon>Agamidae</taxon>
        <taxon>Agaminae</taxon>
        <taxon>Phrynocephalus</taxon>
    </lineage>
</organism>
<gene>
    <name evidence="5" type="ORF">JRQ81_006992</name>
</gene>
<comment type="caution">
    <text evidence="5">The sequence shown here is derived from an EMBL/GenBank/DDBJ whole genome shotgun (WGS) entry which is preliminary data.</text>
</comment>
<keyword evidence="2 4" id="KW-0117">Actin capping</keyword>
<dbReference type="Gene3D" id="3.30.1140.60">
    <property type="entry name" value="F-actin capping protein, alpha subunit"/>
    <property type="match status" value="1"/>
</dbReference>
<dbReference type="GO" id="GO:0051015">
    <property type="term" value="F:actin filament binding"/>
    <property type="evidence" value="ECO:0007669"/>
    <property type="project" value="TreeGrafter"/>
</dbReference>
<dbReference type="Gene3D" id="3.90.1150.210">
    <property type="entry name" value="F-actin capping protein, beta subunit"/>
    <property type="match status" value="1"/>
</dbReference>
<comment type="subunit">
    <text evidence="4">Heterodimer of an alpha and a beta subunit.</text>
</comment>
<keyword evidence="3 4" id="KW-0009">Actin-binding</keyword>
<dbReference type="PANTHER" id="PTHR10653">
    <property type="entry name" value="F-ACTIN-CAPPING PROTEIN SUBUNIT ALPHA"/>
    <property type="match status" value="1"/>
</dbReference>
<reference evidence="5" key="1">
    <citation type="journal article" date="2023" name="DNA Res.">
        <title>Chromosome-level genome assembly of Phrynocephalus forsythii using third-generation DNA sequencing and Hi-C analysis.</title>
        <authorList>
            <person name="Qi Y."/>
            <person name="Zhao W."/>
            <person name="Zhao Y."/>
            <person name="Niu C."/>
            <person name="Cao S."/>
            <person name="Zhang Y."/>
        </authorList>
    </citation>
    <scope>NUCLEOTIDE SEQUENCE</scope>
    <source>
        <tissue evidence="5">Muscle</tissue>
    </source>
</reference>
<evidence type="ECO:0000256" key="3">
    <source>
        <dbReference type="ARBA" id="ARBA00023203"/>
    </source>
</evidence>
<proteinExistence type="inferred from homology"/>
<dbReference type="InterPro" id="IPR042489">
    <property type="entry name" value="CapZ_alpha_1"/>
</dbReference>
<evidence type="ECO:0000313" key="6">
    <source>
        <dbReference type="Proteomes" id="UP001142489"/>
    </source>
</evidence>
<comment type="similarity">
    <text evidence="1 4">Belongs to the F-actin-capping protein alpha subunit family.</text>
</comment>
<dbReference type="Proteomes" id="UP001142489">
    <property type="component" value="Unassembled WGS sequence"/>
</dbReference>
<dbReference type="InterPro" id="IPR002189">
    <property type="entry name" value="CapZ_alpha"/>
</dbReference>
<evidence type="ECO:0000256" key="2">
    <source>
        <dbReference type="ARBA" id="ARBA00022467"/>
    </source>
</evidence>
<dbReference type="FunFam" id="3.90.1150.210:FF:000003">
    <property type="entry name" value="F-actin-capping protein subunit alpha"/>
    <property type="match status" value="1"/>
</dbReference>
<evidence type="ECO:0000256" key="1">
    <source>
        <dbReference type="ARBA" id="ARBA00010479"/>
    </source>
</evidence>
<evidence type="ECO:0000256" key="4">
    <source>
        <dbReference type="RuleBase" id="RU365077"/>
    </source>
</evidence>
<name>A0A9Q1AUM1_9SAUR</name>
<dbReference type="OrthoDB" id="340550at2759"/>
<dbReference type="EMBL" id="JAPFRF010000014">
    <property type="protein sequence ID" value="KAJ7311373.1"/>
    <property type="molecule type" value="Genomic_DNA"/>
</dbReference>
<dbReference type="InterPro" id="IPR037282">
    <property type="entry name" value="CapZ_alpha/beta"/>
</dbReference>
<evidence type="ECO:0000313" key="5">
    <source>
        <dbReference type="EMBL" id="KAJ7311373.1"/>
    </source>
</evidence>
<dbReference type="InterPro" id="IPR042276">
    <property type="entry name" value="CapZ_alpha/beta_2"/>
</dbReference>
<protein>
    <recommendedName>
        <fullName evidence="4">F-actin-capping protein subunit alpha</fullName>
    </recommendedName>
</protein>
<dbReference type="GO" id="GO:0030036">
    <property type="term" value="P:actin cytoskeleton organization"/>
    <property type="evidence" value="ECO:0007669"/>
    <property type="project" value="TreeGrafter"/>
</dbReference>
<dbReference type="GO" id="GO:0030863">
    <property type="term" value="C:cortical cytoskeleton"/>
    <property type="evidence" value="ECO:0007669"/>
    <property type="project" value="TreeGrafter"/>
</dbReference>
<sequence>MSKDELAGDHICDKPERLRAISHLLKQAPPGEFKEVFSDLRVLVADDAMMCEEAANLCAIHNKDHFTPVKTERCEVLLTRHNELEDNCFLDPQNQVSFKYDHLREVLSDFQDHPEDDKKGELWRRALHEGLKAYVSSHYPQGFCSVFIKDTAVRKIFVACIESHQHKPLAFWNGLWKSEWTFALVPTSTSTEVSGTITVQAHYFENGNVHLTVVKDVEETLLVSDETRTTHDFVKLVEKVEDEIQKGLMAEYRHMNGSYLKSFRRQLPVTRTSLDWEKMVTARVLEAGVGQ</sequence>